<proteinExistence type="predicted"/>
<protein>
    <submittedName>
        <fullName evidence="2">Uncharacterized protein</fullName>
    </submittedName>
</protein>
<feature type="compositionally biased region" description="Basic and acidic residues" evidence="1">
    <location>
        <begin position="52"/>
        <end position="64"/>
    </location>
</feature>
<dbReference type="EMBL" id="JAYKXP010000039">
    <property type="protein sequence ID" value="KAK7039245.1"/>
    <property type="molecule type" value="Genomic_DNA"/>
</dbReference>
<name>A0AAW0CGK7_9AGAR</name>
<feature type="region of interest" description="Disordered" evidence="1">
    <location>
        <begin position="32"/>
        <end position="69"/>
    </location>
</feature>
<evidence type="ECO:0000313" key="2">
    <source>
        <dbReference type="EMBL" id="KAK7039245.1"/>
    </source>
</evidence>
<comment type="caution">
    <text evidence="2">The sequence shown here is derived from an EMBL/GenBank/DDBJ whole genome shotgun (WGS) entry which is preliminary data.</text>
</comment>
<gene>
    <name evidence="2" type="ORF">VNI00_010150</name>
</gene>
<evidence type="ECO:0000256" key="1">
    <source>
        <dbReference type="SAM" id="MobiDB-lite"/>
    </source>
</evidence>
<reference evidence="2 3" key="1">
    <citation type="submission" date="2024-01" db="EMBL/GenBank/DDBJ databases">
        <title>A draft genome for a cacao thread blight-causing isolate of Paramarasmius palmivorus.</title>
        <authorList>
            <person name="Baruah I.K."/>
            <person name="Bukari Y."/>
            <person name="Amoako-Attah I."/>
            <person name="Meinhardt L.W."/>
            <person name="Bailey B.A."/>
            <person name="Cohen S.P."/>
        </authorList>
    </citation>
    <scope>NUCLEOTIDE SEQUENCE [LARGE SCALE GENOMIC DNA]</scope>
    <source>
        <strain evidence="2 3">GH-12</strain>
    </source>
</reference>
<evidence type="ECO:0000313" key="3">
    <source>
        <dbReference type="Proteomes" id="UP001383192"/>
    </source>
</evidence>
<organism evidence="2 3">
    <name type="scientific">Paramarasmius palmivorus</name>
    <dbReference type="NCBI Taxonomy" id="297713"/>
    <lineage>
        <taxon>Eukaryota</taxon>
        <taxon>Fungi</taxon>
        <taxon>Dikarya</taxon>
        <taxon>Basidiomycota</taxon>
        <taxon>Agaricomycotina</taxon>
        <taxon>Agaricomycetes</taxon>
        <taxon>Agaricomycetidae</taxon>
        <taxon>Agaricales</taxon>
        <taxon>Marasmiineae</taxon>
        <taxon>Marasmiaceae</taxon>
        <taxon>Paramarasmius</taxon>
    </lineage>
</organism>
<dbReference type="Proteomes" id="UP001383192">
    <property type="component" value="Unassembled WGS sequence"/>
</dbReference>
<accession>A0AAW0CGK7</accession>
<sequence length="95" mass="10825">MSGDRAYPSVYTISMLVTLNSRDYIRGYTSHPSQLHESIPIGRMSKTTTQTTRRDLEHPVDSNPEHSGGLVIKIETTTTNYSEVDQTNYQFDTKR</sequence>
<dbReference type="AlphaFoldDB" id="A0AAW0CGK7"/>
<keyword evidence="3" id="KW-1185">Reference proteome</keyword>